<dbReference type="Pfam" id="PF07244">
    <property type="entry name" value="POTRA"/>
    <property type="match status" value="3"/>
</dbReference>
<dbReference type="InterPro" id="IPR034746">
    <property type="entry name" value="POTRA"/>
</dbReference>
<evidence type="ECO:0000256" key="4">
    <source>
        <dbReference type="ARBA" id="ARBA00023136"/>
    </source>
</evidence>
<dbReference type="PANTHER" id="PTHR12815">
    <property type="entry name" value="SORTING AND ASSEMBLY MACHINERY SAMM50 PROTEIN FAMILY MEMBER"/>
    <property type="match status" value="1"/>
</dbReference>
<organism evidence="7 8">
    <name type="scientific">candidate division TA06 bacterium DG_26</name>
    <dbReference type="NCBI Taxonomy" id="1703771"/>
    <lineage>
        <taxon>Bacteria</taxon>
        <taxon>Bacteria division TA06</taxon>
    </lineage>
</organism>
<dbReference type="Gene3D" id="2.40.160.50">
    <property type="entry name" value="membrane protein fhac: a member of the omp85/tpsb transporter family"/>
    <property type="match status" value="1"/>
</dbReference>
<evidence type="ECO:0000256" key="1">
    <source>
        <dbReference type="ARBA" id="ARBA00004370"/>
    </source>
</evidence>
<feature type="domain" description="POTRA" evidence="6">
    <location>
        <begin position="34"/>
        <end position="111"/>
    </location>
</feature>
<evidence type="ECO:0000259" key="6">
    <source>
        <dbReference type="PROSITE" id="PS51779"/>
    </source>
</evidence>
<reference evidence="7 8" key="1">
    <citation type="journal article" date="2015" name="Microbiome">
        <title>Genomic resolution of linkages in carbon, nitrogen, and sulfur cycling among widespread estuary sediment bacteria.</title>
        <authorList>
            <person name="Baker B.J."/>
            <person name="Lazar C.S."/>
            <person name="Teske A.P."/>
            <person name="Dick G.J."/>
        </authorList>
    </citation>
    <scope>NUCLEOTIDE SEQUENCE [LARGE SCALE GENOMIC DNA]</scope>
    <source>
        <strain evidence="7">DG_26</strain>
    </source>
</reference>
<dbReference type="PATRIC" id="fig|1703771.3.peg.1161"/>
<protein>
    <recommendedName>
        <fullName evidence="6">POTRA domain-containing protein</fullName>
    </recommendedName>
</protein>
<evidence type="ECO:0000256" key="5">
    <source>
        <dbReference type="ARBA" id="ARBA00023237"/>
    </source>
</evidence>
<accession>A0A0S7WIV3</accession>
<evidence type="ECO:0000256" key="3">
    <source>
        <dbReference type="ARBA" id="ARBA00022729"/>
    </source>
</evidence>
<name>A0A0S7WIV3_UNCT6</name>
<keyword evidence="5" id="KW-0998">Cell outer membrane</keyword>
<dbReference type="EMBL" id="LIZT01000031">
    <property type="protein sequence ID" value="KPJ50104.1"/>
    <property type="molecule type" value="Genomic_DNA"/>
</dbReference>
<dbReference type="GO" id="GO:0019867">
    <property type="term" value="C:outer membrane"/>
    <property type="evidence" value="ECO:0007669"/>
    <property type="project" value="InterPro"/>
</dbReference>
<dbReference type="Pfam" id="PF01103">
    <property type="entry name" value="Omp85"/>
    <property type="match status" value="1"/>
</dbReference>
<dbReference type="InterPro" id="IPR010827">
    <property type="entry name" value="BamA/TamA_POTRA"/>
</dbReference>
<evidence type="ECO:0000313" key="8">
    <source>
        <dbReference type="Proteomes" id="UP000051124"/>
    </source>
</evidence>
<dbReference type="InterPro" id="IPR000184">
    <property type="entry name" value="Bac_surfAg_D15"/>
</dbReference>
<keyword evidence="2" id="KW-0812">Transmembrane</keyword>
<dbReference type="Proteomes" id="UP000051124">
    <property type="component" value="Unassembled WGS sequence"/>
</dbReference>
<keyword evidence="4" id="KW-0472">Membrane</keyword>
<dbReference type="PROSITE" id="PS51779">
    <property type="entry name" value="POTRA"/>
    <property type="match status" value="2"/>
</dbReference>
<comment type="subcellular location">
    <subcellularLocation>
        <location evidence="1">Membrane</location>
    </subcellularLocation>
</comment>
<evidence type="ECO:0000313" key="7">
    <source>
        <dbReference type="EMBL" id="KPJ50104.1"/>
    </source>
</evidence>
<feature type="domain" description="POTRA" evidence="6">
    <location>
        <begin position="114"/>
        <end position="190"/>
    </location>
</feature>
<dbReference type="PANTHER" id="PTHR12815:SF47">
    <property type="entry name" value="TRANSLOCATION AND ASSEMBLY MODULE SUBUNIT TAMA"/>
    <property type="match status" value="1"/>
</dbReference>
<comment type="caution">
    <text evidence="7">The sequence shown here is derived from an EMBL/GenBank/DDBJ whole genome shotgun (WGS) entry which is preliminary data.</text>
</comment>
<dbReference type="Gene3D" id="3.10.20.310">
    <property type="entry name" value="membrane protein fhac"/>
    <property type="match status" value="3"/>
</dbReference>
<gene>
    <name evidence="7" type="ORF">AMJ40_03985</name>
</gene>
<sequence length="591" mass="66625">MQTHCPQLNHFARRGVVTLAALLLSVTTSLAGPQVIKRIIFKGNHALTADELRKAMILKEGSEYDTFLLEKDIDNILELYDEKGFPDAKIVEQKLIPKDGLVECEFLINEGERIKIGDIQILGNEAVLTKEIANSLGFSEGDAYDPGRVSVGEYRIESLYADRGYMYADAKSRAIRENRVVNVTFAIEEGPQVRIGDIRVVGNAHTRTMIIEREIIAKSGEAYDPRKIYRSQERLYATNLFRDVDFDILGAEDSAEVVDIVFRVTELSPRWISFAGGYQSPDRILANIRVGHDNLFNNGQKLSISTFFSYSLEEEHEEQIGLDYVEPYFMNTPFKLMLRIFHSRETRVSYSQWETGANMKIGRYITHNVGFFVQYQYKTAFIDTLEGSVEGITNSILFHVSRDTRDDLFNPMRGTYTSLGLETAGGILGGDNQFARSLLDVSAFVNPLNRFVLGARIRFGELSPAGVSEQRGVSLNERFELGGGASVRGYDEASIGPLDARKKRSGYVMTNLNTELRFPAYKKLWLGLFIDSGGVWMDRNEIELSDLKLTYGVGLRYSLPMGPLRIDYARRLTDVSPGDYGRLYLAIGHIF</sequence>
<dbReference type="AlphaFoldDB" id="A0A0S7WIV3"/>
<proteinExistence type="predicted"/>
<keyword evidence="3" id="KW-0732">Signal</keyword>
<dbReference type="InterPro" id="IPR039910">
    <property type="entry name" value="D15-like"/>
</dbReference>
<evidence type="ECO:0000256" key="2">
    <source>
        <dbReference type="ARBA" id="ARBA00022692"/>
    </source>
</evidence>